<keyword evidence="5" id="KW-0175">Coiled coil</keyword>
<protein>
    <submittedName>
        <fullName evidence="9">D-alanyl-D-alanine carboxypeptidase</fullName>
    </submittedName>
</protein>
<keyword evidence="7" id="KW-0732">Signal</keyword>
<evidence type="ECO:0000313" key="10">
    <source>
        <dbReference type="Proteomes" id="UP000186040"/>
    </source>
</evidence>
<feature type="region of interest" description="Disordered" evidence="6">
    <location>
        <begin position="34"/>
        <end position="61"/>
    </location>
</feature>
<feature type="region of interest" description="Disordered" evidence="6">
    <location>
        <begin position="177"/>
        <end position="247"/>
    </location>
</feature>
<evidence type="ECO:0000256" key="5">
    <source>
        <dbReference type="SAM" id="Coils"/>
    </source>
</evidence>
<dbReference type="Pfam" id="PF02557">
    <property type="entry name" value="VanY"/>
    <property type="match status" value="1"/>
</dbReference>
<evidence type="ECO:0000256" key="3">
    <source>
        <dbReference type="ARBA" id="ARBA00022801"/>
    </source>
</evidence>
<dbReference type="Gene3D" id="3.30.1380.10">
    <property type="match status" value="1"/>
</dbReference>
<feature type="coiled-coil region" evidence="5">
    <location>
        <begin position="67"/>
        <end position="122"/>
    </location>
</feature>
<dbReference type="PROSITE" id="PS51935">
    <property type="entry name" value="NLPC_P60"/>
    <property type="match status" value="1"/>
</dbReference>
<evidence type="ECO:0000256" key="7">
    <source>
        <dbReference type="SAM" id="SignalP"/>
    </source>
</evidence>
<dbReference type="SUPFAM" id="SSF55166">
    <property type="entry name" value="Hedgehog/DD-peptidase"/>
    <property type="match status" value="1"/>
</dbReference>
<evidence type="ECO:0000313" key="9">
    <source>
        <dbReference type="EMBL" id="OLR95224.1"/>
    </source>
</evidence>
<comment type="caution">
    <text evidence="9">The sequence shown here is derived from an EMBL/GenBank/DDBJ whole genome shotgun (WGS) entry which is preliminary data.</text>
</comment>
<proteinExistence type="inferred from homology"/>
<dbReference type="OrthoDB" id="1099523at2"/>
<accession>A0A1Q9LTB2</accession>
<sequence>MGRTRVGGARVRFGVVGAVGLAVAFLWSPAVAQPATPGDPPQIEAGVAPGAPVPDTRPGEAFADPEVAALQRTATDVQRELADLADQVHGAERDLSAAAEKADAARAERAEADRVVAAQQAEVDDYSKGVFAALAQPNQLQVLLTATDPEQFLQGSDLIDRVRADQDGRLTAAYARQGAAEDAEAQAVGAERSAAERKSDLDRRTEDASNRAAAVSSELRGQVDRTNAAVTAQQQAQKERNDRTAANWKAYTDKVAASGVRLPSAAALRDPNALPAGLSPLPGADGAPQAGVAQVALPSGERLLVLPSEVVAAVTSAVGALGKPYVPAGGGEGPTAYSCDGLVRSAFAAGGIALPAAAGEQMAVLSPVATADAQPGDVVFLGPARLGVQGVGVVLDGKTMLAADARLAGVVVSDLPAGDTVLGVGRPALAQRPAQPVPQATDGGLTWRCGSVRVPARSQGEAAGAWGGYPNGLIPPASLCLLGTGSHMLRCDAAQSYQALSQAFAGSFGGPLCITDSYRSFSAQVRLYQVKPALAAVPGTSNHGWGLAVDLCGGIQSFGTAQYAWMAANAPLFGWSNPPWAQPGRGREEPWHWEYTGA</sequence>
<dbReference type="GO" id="GO:0004180">
    <property type="term" value="F:carboxypeptidase activity"/>
    <property type="evidence" value="ECO:0007669"/>
    <property type="project" value="UniProtKB-KW"/>
</dbReference>
<comment type="similarity">
    <text evidence="1">Belongs to the peptidase C40 family.</text>
</comment>
<dbReference type="Gene3D" id="3.90.1720.10">
    <property type="entry name" value="endopeptidase domain like (from Nostoc punctiforme)"/>
    <property type="match status" value="1"/>
</dbReference>
<keyword evidence="10" id="KW-1185">Reference proteome</keyword>
<evidence type="ECO:0000256" key="4">
    <source>
        <dbReference type="ARBA" id="ARBA00022807"/>
    </source>
</evidence>
<dbReference type="Proteomes" id="UP000186040">
    <property type="component" value="Unassembled WGS sequence"/>
</dbReference>
<dbReference type="STRING" id="1193682.BJP25_07540"/>
<keyword evidence="2" id="KW-0645">Protease</keyword>
<dbReference type="InterPro" id="IPR051202">
    <property type="entry name" value="Peptidase_C40"/>
</dbReference>
<keyword evidence="3" id="KW-0378">Hydrolase</keyword>
<keyword evidence="9" id="KW-0121">Carboxypeptidase</keyword>
<feature type="compositionally biased region" description="Low complexity" evidence="6">
    <location>
        <begin position="177"/>
        <end position="191"/>
    </location>
</feature>
<feature type="chain" id="PRO_5012841950" evidence="7">
    <location>
        <begin position="33"/>
        <end position="598"/>
    </location>
</feature>
<evidence type="ECO:0000256" key="2">
    <source>
        <dbReference type="ARBA" id="ARBA00022670"/>
    </source>
</evidence>
<keyword evidence="4" id="KW-0788">Thiol protease</keyword>
<dbReference type="GO" id="GO:0006508">
    <property type="term" value="P:proteolysis"/>
    <property type="evidence" value="ECO:0007669"/>
    <property type="project" value="UniProtKB-KW"/>
</dbReference>
<feature type="signal peptide" evidence="7">
    <location>
        <begin position="1"/>
        <end position="32"/>
    </location>
</feature>
<reference evidence="9 10" key="1">
    <citation type="submission" date="2016-10" db="EMBL/GenBank/DDBJ databases">
        <title>The Draft Genome Sequence of Actinokineospora bangkokensis 44EHWT reveals the biosynthetic pathway of antifungal compounds Thailandins with unusual extender unit butylmalonyl-CoA.</title>
        <authorList>
            <person name="Greule A."/>
            <person name="Intra B."/>
            <person name="Flemming S."/>
            <person name="Rommel M.G."/>
            <person name="Panbangred W."/>
            <person name="Bechthold A."/>
        </authorList>
    </citation>
    <scope>NUCLEOTIDE SEQUENCE [LARGE SCALE GENOMIC DNA]</scope>
    <source>
        <strain evidence="9 10">44EHW</strain>
    </source>
</reference>
<gene>
    <name evidence="9" type="ORF">BJP25_07540</name>
</gene>
<dbReference type="PANTHER" id="PTHR47053">
    <property type="entry name" value="MUREIN DD-ENDOPEPTIDASE MEPH-RELATED"/>
    <property type="match status" value="1"/>
</dbReference>
<dbReference type="CDD" id="cd14814">
    <property type="entry name" value="Peptidase_M15"/>
    <property type="match status" value="1"/>
</dbReference>
<name>A0A1Q9LTB2_9PSEU</name>
<organism evidence="9 10">
    <name type="scientific">Actinokineospora bangkokensis</name>
    <dbReference type="NCBI Taxonomy" id="1193682"/>
    <lineage>
        <taxon>Bacteria</taxon>
        <taxon>Bacillati</taxon>
        <taxon>Actinomycetota</taxon>
        <taxon>Actinomycetes</taxon>
        <taxon>Pseudonocardiales</taxon>
        <taxon>Pseudonocardiaceae</taxon>
        <taxon>Actinokineospora</taxon>
    </lineage>
</organism>
<dbReference type="InterPro" id="IPR003709">
    <property type="entry name" value="VanY-like_core_dom"/>
</dbReference>
<evidence type="ECO:0000259" key="8">
    <source>
        <dbReference type="PROSITE" id="PS51935"/>
    </source>
</evidence>
<dbReference type="GO" id="GO:0008234">
    <property type="term" value="F:cysteine-type peptidase activity"/>
    <property type="evidence" value="ECO:0007669"/>
    <property type="project" value="UniProtKB-KW"/>
</dbReference>
<dbReference type="InterPro" id="IPR000064">
    <property type="entry name" value="NLP_P60_dom"/>
</dbReference>
<dbReference type="Pfam" id="PF00877">
    <property type="entry name" value="NLPC_P60"/>
    <property type="match status" value="1"/>
</dbReference>
<evidence type="ECO:0000256" key="6">
    <source>
        <dbReference type="SAM" id="MobiDB-lite"/>
    </source>
</evidence>
<evidence type="ECO:0000256" key="1">
    <source>
        <dbReference type="ARBA" id="ARBA00007074"/>
    </source>
</evidence>
<dbReference type="InterPro" id="IPR009045">
    <property type="entry name" value="Zn_M74/Hedgehog-like"/>
</dbReference>
<dbReference type="SUPFAM" id="SSF54001">
    <property type="entry name" value="Cysteine proteinases"/>
    <property type="match status" value="1"/>
</dbReference>
<dbReference type="EMBL" id="MKQR01000004">
    <property type="protein sequence ID" value="OLR95224.1"/>
    <property type="molecule type" value="Genomic_DNA"/>
</dbReference>
<dbReference type="AlphaFoldDB" id="A0A1Q9LTB2"/>
<dbReference type="PANTHER" id="PTHR47053:SF1">
    <property type="entry name" value="MUREIN DD-ENDOPEPTIDASE MEPH-RELATED"/>
    <property type="match status" value="1"/>
</dbReference>
<dbReference type="InterPro" id="IPR038765">
    <property type="entry name" value="Papain-like_cys_pep_sf"/>
</dbReference>
<feature type="domain" description="NlpC/P60" evidence="8">
    <location>
        <begin position="304"/>
        <end position="434"/>
    </location>
</feature>
<feature type="compositionally biased region" description="Basic and acidic residues" evidence="6">
    <location>
        <begin position="193"/>
        <end position="209"/>
    </location>
</feature>